<keyword evidence="3" id="KW-0963">Cytoplasm</keyword>
<dbReference type="InterPro" id="IPR036662">
    <property type="entry name" value="PTS_EIIA_man-typ_sf"/>
</dbReference>
<accession>C0D1X7</accession>
<feature type="domain" description="PTS EIIA type-4" evidence="8">
    <location>
        <begin position="9"/>
        <end position="133"/>
    </location>
</feature>
<evidence type="ECO:0000256" key="7">
    <source>
        <dbReference type="ARBA" id="ARBA00022777"/>
    </source>
</evidence>
<reference evidence="9 10" key="2">
    <citation type="submission" date="2009-02" db="EMBL/GenBank/DDBJ databases">
        <title>Draft genome sequence of Clostridium asparagiforme (DSM 15981).</title>
        <authorList>
            <person name="Sudarsanam P."/>
            <person name="Ley R."/>
            <person name="Guruge J."/>
            <person name="Turnbaugh P.J."/>
            <person name="Mahowald M."/>
            <person name="Liep D."/>
            <person name="Gordon J."/>
        </authorList>
    </citation>
    <scope>NUCLEOTIDE SEQUENCE [LARGE SCALE GENOMIC DNA]</scope>
    <source>
        <strain evidence="9 10">DSM 15981</strain>
    </source>
</reference>
<dbReference type="PROSITE" id="PS51096">
    <property type="entry name" value="PTS_EIIA_TYPE_4"/>
    <property type="match status" value="1"/>
</dbReference>
<keyword evidence="10" id="KW-1185">Reference proteome</keyword>
<dbReference type="GO" id="GO:0016020">
    <property type="term" value="C:membrane"/>
    <property type="evidence" value="ECO:0007669"/>
    <property type="project" value="InterPro"/>
</dbReference>
<evidence type="ECO:0000256" key="3">
    <source>
        <dbReference type="ARBA" id="ARBA00022490"/>
    </source>
</evidence>
<dbReference type="PANTHER" id="PTHR33799">
    <property type="entry name" value="PTS PERMEASE-RELATED-RELATED"/>
    <property type="match status" value="1"/>
</dbReference>
<dbReference type="Proteomes" id="UP000004756">
    <property type="component" value="Unassembled WGS sequence"/>
</dbReference>
<name>C0D1X7_9FIRM</name>
<dbReference type="Pfam" id="PF03610">
    <property type="entry name" value="EIIA-man"/>
    <property type="match status" value="1"/>
</dbReference>
<evidence type="ECO:0000256" key="6">
    <source>
        <dbReference type="ARBA" id="ARBA00022683"/>
    </source>
</evidence>
<evidence type="ECO:0000256" key="1">
    <source>
        <dbReference type="ARBA" id="ARBA00004496"/>
    </source>
</evidence>
<organism evidence="9 10">
    <name type="scientific">[Clostridium] asparagiforme DSM 15981</name>
    <dbReference type="NCBI Taxonomy" id="518636"/>
    <lineage>
        <taxon>Bacteria</taxon>
        <taxon>Bacillati</taxon>
        <taxon>Bacillota</taxon>
        <taxon>Clostridia</taxon>
        <taxon>Lachnospirales</taxon>
        <taxon>Lachnospiraceae</taxon>
        <taxon>Enterocloster</taxon>
    </lineage>
</organism>
<comment type="subcellular location">
    <subcellularLocation>
        <location evidence="1">Cytoplasm</location>
    </subcellularLocation>
</comment>
<dbReference type="EMBL" id="ACCJ01000246">
    <property type="protein sequence ID" value="EEG54666.1"/>
    <property type="molecule type" value="Genomic_DNA"/>
</dbReference>
<evidence type="ECO:0000259" key="8">
    <source>
        <dbReference type="PROSITE" id="PS51096"/>
    </source>
</evidence>
<dbReference type="InterPro" id="IPR004701">
    <property type="entry name" value="PTS_EIIA_man-typ"/>
</dbReference>
<dbReference type="GO" id="GO:0016301">
    <property type="term" value="F:kinase activity"/>
    <property type="evidence" value="ECO:0007669"/>
    <property type="project" value="UniProtKB-KW"/>
</dbReference>
<keyword evidence="7" id="KW-0418">Kinase</keyword>
<keyword evidence="5" id="KW-0808">Transferase</keyword>
<dbReference type="InterPro" id="IPR033887">
    <property type="entry name" value="PTS_IIA_man"/>
</dbReference>
<dbReference type="PANTHER" id="PTHR33799:SF1">
    <property type="entry name" value="PTS SYSTEM MANNOSE-SPECIFIC EIIAB COMPONENT-RELATED"/>
    <property type="match status" value="1"/>
</dbReference>
<evidence type="ECO:0000256" key="5">
    <source>
        <dbReference type="ARBA" id="ARBA00022679"/>
    </source>
</evidence>
<evidence type="ECO:0000313" key="10">
    <source>
        <dbReference type="Proteomes" id="UP000004756"/>
    </source>
</evidence>
<dbReference type="AlphaFoldDB" id="C0D1X7"/>
<dbReference type="CDD" id="cd00006">
    <property type="entry name" value="PTS_IIA_man"/>
    <property type="match status" value="1"/>
</dbReference>
<dbReference type="GO" id="GO:0005737">
    <property type="term" value="C:cytoplasm"/>
    <property type="evidence" value="ECO:0007669"/>
    <property type="project" value="UniProtKB-SubCell"/>
</dbReference>
<keyword evidence="6" id="KW-0598">Phosphotransferase system</keyword>
<dbReference type="RefSeq" id="WP_007712495.1">
    <property type="nucleotide sequence ID" value="NZ_CP102272.1"/>
</dbReference>
<keyword evidence="4" id="KW-0762">Sugar transport</keyword>
<comment type="caution">
    <text evidence="9">The sequence shown here is derived from an EMBL/GenBank/DDBJ whole genome shotgun (WGS) entry which is preliminary data.</text>
</comment>
<protein>
    <submittedName>
        <fullName evidence="9">PTS system fructose IIA component</fullName>
    </submittedName>
</protein>
<evidence type="ECO:0000313" key="9">
    <source>
        <dbReference type="EMBL" id="EEG54666.1"/>
    </source>
</evidence>
<proteinExistence type="predicted"/>
<evidence type="ECO:0000256" key="4">
    <source>
        <dbReference type="ARBA" id="ARBA00022597"/>
    </source>
</evidence>
<keyword evidence="2" id="KW-0813">Transport</keyword>
<evidence type="ECO:0000256" key="2">
    <source>
        <dbReference type="ARBA" id="ARBA00022448"/>
    </source>
</evidence>
<dbReference type="GO" id="GO:0009401">
    <property type="term" value="P:phosphoenolpyruvate-dependent sugar phosphotransferase system"/>
    <property type="evidence" value="ECO:0007669"/>
    <property type="project" value="UniProtKB-KW"/>
</dbReference>
<dbReference type="SUPFAM" id="SSF53062">
    <property type="entry name" value="PTS system fructose IIA component-like"/>
    <property type="match status" value="1"/>
</dbReference>
<gene>
    <name evidence="9" type="ORF">CLOSTASPAR_03267</name>
</gene>
<dbReference type="Gene3D" id="3.40.50.510">
    <property type="entry name" value="Phosphotransferase system, mannose-type IIA component"/>
    <property type="match status" value="1"/>
</dbReference>
<dbReference type="InterPro" id="IPR051471">
    <property type="entry name" value="Bacterial_PTS_sugar_comp"/>
</dbReference>
<sequence>MSGRRNVKMIGIVVTGHGHFPSGLLSAIELVVGRPENVAAVDFVGGQSQADLQTALDAAIRGLEGDEVLVLADLVGGTPFNTASTIREQIPGKQVKVLAGINMAGMVEAVFSRAMADFGQLAGMVAEAAHSGIVNLENLEGPGEEPEFEDGL</sequence>
<reference evidence="9 10" key="1">
    <citation type="submission" date="2009-01" db="EMBL/GenBank/DDBJ databases">
        <authorList>
            <person name="Fulton L."/>
            <person name="Clifton S."/>
            <person name="Fulton B."/>
            <person name="Xu J."/>
            <person name="Minx P."/>
            <person name="Pepin K.H."/>
            <person name="Johnson M."/>
            <person name="Bhonagiri V."/>
            <person name="Nash W.E."/>
            <person name="Mardis E.R."/>
            <person name="Wilson R.K."/>
        </authorList>
    </citation>
    <scope>NUCLEOTIDE SEQUENCE [LARGE SCALE GENOMIC DNA]</scope>
    <source>
        <strain evidence="9 10">DSM 15981</strain>
    </source>
</reference>
<dbReference type="HOGENOM" id="CLU_123235_1_0_9"/>